<dbReference type="EMBL" id="CP058998">
    <property type="protein sequence ID" value="QLJ52398.1"/>
    <property type="molecule type" value="Genomic_DNA"/>
</dbReference>
<dbReference type="PANTHER" id="PTHR13325">
    <property type="entry name" value="PROTEASE M50 MEMBRANE-BOUND TRANSCRIPTION FACTOR SITE 2 PROTEASE"/>
    <property type="match status" value="1"/>
</dbReference>
<keyword evidence="3 5" id="KW-1133">Transmembrane helix</keyword>
<dbReference type="GO" id="GO:0016020">
    <property type="term" value="C:membrane"/>
    <property type="evidence" value="ECO:0007669"/>
    <property type="project" value="InterPro"/>
</dbReference>
<dbReference type="AlphaFoldDB" id="A0A7D6BLK1"/>
<feature type="transmembrane region" description="Helical" evidence="5">
    <location>
        <begin position="80"/>
        <end position="101"/>
    </location>
</feature>
<feature type="transmembrane region" description="Helical" evidence="5">
    <location>
        <begin position="107"/>
        <end position="128"/>
    </location>
</feature>
<dbReference type="PANTHER" id="PTHR13325:SF3">
    <property type="entry name" value="MEMBRANE-BOUND TRANSCRIPTION FACTOR SITE-2 PROTEASE"/>
    <property type="match status" value="1"/>
</dbReference>
<evidence type="ECO:0000256" key="5">
    <source>
        <dbReference type="SAM" id="Phobius"/>
    </source>
</evidence>
<dbReference type="SUPFAM" id="SSF50156">
    <property type="entry name" value="PDZ domain-like"/>
    <property type="match status" value="1"/>
</dbReference>
<dbReference type="InterPro" id="IPR001193">
    <property type="entry name" value="MBTPS2"/>
</dbReference>
<dbReference type="Proteomes" id="UP000510821">
    <property type="component" value="Chromosome"/>
</dbReference>
<organism evidence="7 8">
    <name type="scientific">Fermentimicrarchaeum limneticum</name>
    <dbReference type="NCBI Taxonomy" id="2795018"/>
    <lineage>
        <taxon>Archaea</taxon>
        <taxon>Candidatus Micrarchaeota</taxon>
        <taxon>Candidatus Fermentimicrarchaeales</taxon>
        <taxon>Candidatus Fermentimicrarchaeaceae</taxon>
        <taxon>Candidatus Fermentimicrarchaeum</taxon>
    </lineage>
</organism>
<name>A0A7D6BLK1_FERL1</name>
<feature type="domain" description="Peptidase M50" evidence="6">
    <location>
        <begin position="231"/>
        <end position="474"/>
    </location>
</feature>
<protein>
    <submittedName>
        <fullName evidence="7">Peptidase family M50</fullName>
    </submittedName>
</protein>
<sequence length="492" mass="54131">MMKKFLAALTTLLSILAFYEVVVNPLHGIIKFIICAVLLFLCGMSLQKLLNLNGEKGLLILSTERGKKSLDRIARWNPGFWRDIATFGMVMGFGASSAILFKQIPKRTFNISMLVLMLSTLFVLPSVLPVAREIIQLPATLYGVQAAVASQPSVVGMLLYYGVFFSILIGGFSLSGVISFAGYGLIILYSILMKLLSLAGSSAGNAGALNAITPGAMPIIPGINLPFVEGVLSLAVLLFFHEVLHGILARVEKIRVKNSGLVLFGFLPIGAFVEPDEKQLQKSDPEKQKNVLAAGSSANLIISMIFFVLFLIYYLTIFTSNPPPASFFKEYVMIYNTVPGYPAYGILKNGMIMEEWNGVQIRSLDNFSKISSLTKPDHNVTIKTDSGVFSIRADKNGKIGISVLAFTNSTASGWIKEISSMPGNWWIGFFYNFIGLTFVLNFLVGSVNLLPIPPFDGYRILALVIKSDKILKVLAFLMFFFFFVNLLPWAWQ</sequence>
<feature type="transmembrane region" description="Helical" evidence="5">
    <location>
        <begin position="470"/>
        <end position="491"/>
    </location>
</feature>
<reference evidence="8" key="1">
    <citation type="submission" date="2020-07" db="EMBL/GenBank/DDBJ databases">
        <title>Metabolic diversity and evolutionary history of the archaeal phylum ###Micrarchaeota### uncovered from a freshwater lake metagenome.</title>
        <authorList>
            <person name="Kadnikov V.V."/>
            <person name="Savvichev A.S."/>
            <person name="Mardanov A.V."/>
            <person name="Beletsky A.V."/>
            <person name="Chupakov A.V."/>
            <person name="Kokryatskaya N.M."/>
            <person name="Pimenov N.V."/>
            <person name="Ravin N.V."/>
        </authorList>
    </citation>
    <scope>NUCLEOTIDE SEQUENCE [LARGE SCALE GENOMIC DNA]</scope>
</reference>
<feature type="transmembrane region" description="Helical" evidence="5">
    <location>
        <begin position="230"/>
        <end position="249"/>
    </location>
</feature>
<dbReference type="InterPro" id="IPR036034">
    <property type="entry name" value="PDZ_sf"/>
</dbReference>
<accession>A0A7D6BLK1</accession>
<evidence type="ECO:0000256" key="4">
    <source>
        <dbReference type="ARBA" id="ARBA00023136"/>
    </source>
</evidence>
<comment type="subcellular location">
    <subcellularLocation>
        <location evidence="1">Endomembrane system</location>
        <topology evidence="1">Multi-pass membrane protein</topology>
    </subcellularLocation>
</comment>
<keyword evidence="4 5" id="KW-0472">Membrane</keyword>
<feature type="transmembrane region" description="Helical" evidence="5">
    <location>
        <begin position="291"/>
        <end position="315"/>
    </location>
</feature>
<feature type="transmembrane region" description="Helical" evidence="5">
    <location>
        <begin position="167"/>
        <end position="192"/>
    </location>
</feature>
<dbReference type="GO" id="GO:0012505">
    <property type="term" value="C:endomembrane system"/>
    <property type="evidence" value="ECO:0007669"/>
    <property type="project" value="UniProtKB-SubCell"/>
</dbReference>
<feature type="transmembrane region" description="Helical" evidence="5">
    <location>
        <begin position="429"/>
        <end position="450"/>
    </location>
</feature>
<feature type="transmembrane region" description="Helical" evidence="5">
    <location>
        <begin position="27"/>
        <end position="46"/>
    </location>
</feature>
<dbReference type="InterPro" id="IPR008915">
    <property type="entry name" value="Peptidase_M50"/>
</dbReference>
<evidence type="ECO:0000256" key="1">
    <source>
        <dbReference type="ARBA" id="ARBA00004127"/>
    </source>
</evidence>
<proteinExistence type="predicted"/>
<gene>
    <name evidence="7" type="ORF">Sv326_0223</name>
</gene>
<dbReference type="GO" id="GO:0004222">
    <property type="term" value="F:metalloendopeptidase activity"/>
    <property type="evidence" value="ECO:0007669"/>
    <property type="project" value="InterPro"/>
</dbReference>
<evidence type="ECO:0000313" key="8">
    <source>
        <dbReference type="Proteomes" id="UP000510821"/>
    </source>
</evidence>
<evidence type="ECO:0000259" key="6">
    <source>
        <dbReference type="Pfam" id="PF02163"/>
    </source>
</evidence>
<dbReference type="GO" id="GO:0005737">
    <property type="term" value="C:cytoplasm"/>
    <property type="evidence" value="ECO:0007669"/>
    <property type="project" value="TreeGrafter"/>
</dbReference>
<dbReference type="GO" id="GO:0031293">
    <property type="term" value="P:membrane protein intracellular domain proteolysis"/>
    <property type="evidence" value="ECO:0007669"/>
    <property type="project" value="TreeGrafter"/>
</dbReference>
<evidence type="ECO:0000313" key="7">
    <source>
        <dbReference type="EMBL" id="QLJ52398.1"/>
    </source>
</evidence>
<evidence type="ECO:0000256" key="3">
    <source>
        <dbReference type="ARBA" id="ARBA00022989"/>
    </source>
</evidence>
<dbReference type="Pfam" id="PF02163">
    <property type="entry name" value="Peptidase_M50"/>
    <property type="match status" value="1"/>
</dbReference>
<keyword evidence="2 5" id="KW-0812">Transmembrane</keyword>
<dbReference type="Gene3D" id="2.30.42.10">
    <property type="match status" value="1"/>
</dbReference>
<dbReference type="PRINTS" id="PR01000">
    <property type="entry name" value="SREBPS2PTASE"/>
</dbReference>
<evidence type="ECO:0000256" key="2">
    <source>
        <dbReference type="ARBA" id="ARBA00022692"/>
    </source>
</evidence>
<dbReference type="KEGG" id="flt:Sv326_0223"/>